<feature type="domain" description="YbhG-like alpha-helical hairpin" evidence="5">
    <location>
        <begin position="163"/>
        <end position="260"/>
    </location>
</feature>
<dbReference type="NCBIfam" id="TIGR02971">
    <property type="entry name" value="heterocyst_DevB"/>
    <property type="match status" value="1"/>
</dbReference>
<dbReference type="SUPFAM" id="SSF111369">
    <property type="entry name" value="HlyD-like secretion proteins"/>
    <property type="match status" value="2"/>
</dbReference>
<dbReference type="InterPro" id="IPR059052">
    <property type="entry name" value="HH_YbhG-like"/>
</dbReference>
<evidence type="ECO:0000256" key="1">
    <source>
        <dbReference type="ARBA" id="ARBA00004196"/>
    </source>
</evidence>
<keyword evidence="4" id="KW-1133">Transmembrane helix</keyword>
<keyword evidence="7" id="KW-1185">Reference proteome</keyword>
<evidence type="ECO:0000256" key="4">
    <source>
        <dbReference type="SAM" id="Phobius"/>
    </source>
</evidence>
<feature type="transmembrane region" description="Helical" evidence="4">
    <location>
        <begin position="20"/>
        <end position="37"/>
    </location>
</feature>
<evidence type="ECO:0000313" key="6">
    <source>
        <dbReference type="EMBL" id="MCP2729400.1"/>
    </source>
</evidence>
<feature type="coiled-coil region" evidence="3">
    <location>
        <begin position="179"/>
        <end position="244"/>
    </location>
</feature>
<sequence length="433" mass="46788">MVNLKLSAQSGILTPRSTFALSIIATLIVGGSGIYAVRQFQSGGNRIAETAVVSSPKITVVTALGRLEPKGEVIKLSAPTSAEGSRVEHILVEEGDRVKAGQVIAILDSENRLQAALAEAQERVRVTQANLMQVKAGAKEGEITAQRATVARIKTETTSQITAQNAVVARIDTERQNAIAAQQATITRLESELANAQIEYQRYQTLYQEGAISASIIDSKRLTLDRSQQQLKEAQANLDRISLGQAEQIKEAQANLARISAGGQEQIKEAEATLDKISEVRPVDVQAAQAEVNQALAAVKTAQANLDRAYVKSPRDTQVLKIHNRPGEIIAPEGIAELGETSKMYAVAEIYESDIKEVKNGQNVQITSDSFPGELKGTVERIGFQVKKQNVINTDPSANIDNRVVEVRIRLDPTSSQKVTGLTNLQVKVTIDI</sequence>
<dbReference type="Pfam" id="PF25881">
    <property type="entry name" value="HH_YBHG"/>
    <property type="match status" value="1"/>
</dbReference>
<comment type="subcellular location">
    <subcellularLocation>
        <location evidence="1">Cell envelope</location>
    </subcellularLocation>
</comment>
<evidence type="ECO:0000259" key="5">
    <source>
        <dbReference type="Pfam" id="PF25881"/>
    </source>
</evidence>
<name>A0AAE3GRJ5_9CYAN</name>
<dbReference type="PANTHER" id="PTHR32347:SF27">
    <property type="entry name" value="RND EFFLUX PUMP MEMBRANE FUSION PROTEIN BARREL-SANDWICH DOMAIN-CONTAINING PROTEIN"/>
    <property type="match status" value="1"/>
</dbReference>
<evidence type="ECO:0000313" key="7">
    <source>
        <dbReference type="Proteomes" id="UP001204953"/>
    </source>
</evidence>
<dbReference type="Proteomes" id="UP001204953">
    <property type="component" value="Unassembled WGS sequence"/>
</dbReference>
<proteinExistence type="predicted"/>
<dbReference type="Gene3D" id="2.40.50.100">
    <property type="match status" value="2"/>
</dbReference>
<dbReference type="GO" id="GO:0030313">
    <property type="term" value="C:cell envelope"/>
    <property type="evidence" value="ECO:0007669"/>
    <property type="project" value="UniProtKB-SubCell"/>
</dbReference>
<dbReference type="Gene3D" id="2.40.30.170">
    <property type="match status" value="1"/>
</dbReference>
<organism evidence="6 7">
    <name type="scientific">Limnofasciculus baicalensis BBK-W-15</name>
    <dbReference type="NCBI Taxonomy" id="2699891"/>
    <lineage>
        <taxon>Bacteria</taxon>
        <taxon>Bacillati</taxon>
        <taxon>Cyanobacteriota</taxon>
        <taxon>Cyanophyceae</taxon>
        <taxon>Coleofasciculales</taxon>
        <taxon>Coleofasciculaceae</taxon>
        <taxon>Limnofasciculus</taxon>
        <taxon>Limnofasciculus baicalensis</taxon>
    </lineage>
</organism>
<keyword evidence="2 3" id="KW-0175">Coiled coil</keyword>
<dbReference type="InterPro" id="IPR014315">
    <property type="entry name" value="ABC_heterocyst_DevB"/>
</dbReference>
<dbReference type="EMBL" id="JAMZMM010000113">
    <property type="protein sequence ID" value="MCP2729400.1"/>
    <property type="molecule type" value="Genomic_DNA"/>
</dbReference>
<reference evidence="6" key="1">
    <citation type="submission" date="2022-06" db="EMBL/GenBank/DDBJ databases">
        <title>New cyanobacteria of genus Symplocastrum in benthos of Lake Baikal.</title>
        <authorList>
            <person name="Sorokovikova E."/>
            <person name="Tikhonova I."/>
            <person name="Krasnopeev A."/>
            <person name="Evseev P."/>
            <person name="Gladkikh A."/>
            <person name="Belykh O."/>
        </authorList>
    </citation>
    <scope>NUCLEOTIDE SEQUENCE</scope>
    <source>
        <strain evidence="6">BBK-W-15</strain>
    </source>
</reference>
<dbReference type="RefSeq" id="WP_254012185.1">
    <property type="nucleotide sequence ID" value="NZ_JAMZMM010000113.1"/>
</dbReference>
<keyword evidence="4" id="KW-0472">Membrane</keyword>
<accession>A0AAE3GRJ5</accession>
<protein>
    <submittedName>
        <fullName evidence="6">ABC exporter membrane fusion protein</fullName>
    </submittedName>
</protein>
<dbReference type="PRINTS" id="PR01490">
    <property type="entry name" value="RTXTOXIND"/>
</dbReference>
<gene>
    <name evidence="6" type="ORF">NJ959_13150</name>
</gene>
<dbReference type="AlphaFoldDB" id="A0AAE3GRJ5"/>
<comment type="caution">
    <text evidence="6">The sequence shown here is derived from an EMBL/GenBank/DDBJ whole genome shotgun (WGS) entry which is preliminary data.</text>
</comment>
<evidence type="ECO:0000256" key="3">
    <source>
        <dbReference type="SAM" id="Coils"/>
    </source>
</evidence>
<dbReference type="Gene3D" id="1.10.287.470">
    <property type="entry name" value="Helix hairpin bin"/>
    <property type="match status" value="1"/>
</dbReference>
<dbReference type="PANTHER" id="PTHR32347">
    <property type="entry name" value="EFFLUX SYSTEM COMPONENT YKNX-RELATED"/>
    <property type="match status" value="1"/>
</dbReference>
<keyword evidence="4" id="KW-0812">Transmembrane</keyword>
<evidence type="ECO:0000256" key="2">
    <source>
        <dbReference type="ARBA" id="ARBA00023054"/>
    </source>
</evidence>
<dbReference type="InterPro" id="IPR050465">
    <property type="entry name" value="UPF0194_transport"/>
</dbReference>